<reference evidence="1" key="1">
    <citation type="submission" date="2021-10" db="EMBL/GenBank/DDBJ databases">
        <title>Anaerobic single-cell dispensing facilitates the cultivation of human gut bacteria.</title>
        <authorList>
            <person name="Afrizal A."/>
        </authorList>
    </citation>
    <scope>NUCLEOTIDE SEQUENCE</scope>
    <source>
        <strain evidence="1">CLA-AA-H215</strain>
    </source>
</reference>
<dbReference type="EMBL" id="JAJEQR010000027">
    <property type="protein sequence ID" value="MCC2231329.1"/>
    <property type="molecule type" value="Genomic_DNA"/>
</dbReference>
<gene>
    <name evidence="1" type="ORF">LKD81_10030</name>
</gene>
<proteinExistence type="predicted"/>
<sequence length="321" mass="37199">MIAQKATILCLYEVLKKYSDENHLLSTEKIREKLKVIYNVDMERRAVYRNIEALRSMGIEIEGYQENREGYYLMDRDFEPSEIRMLCDAVAASDLIKEEDGKSIIKKLLDSLSIFQGRLLQKTVFVKSDKRIVSRQLFYNIDALNIAINQGCKVSATLLEYDMDCTPKEKDSVVLSPYATLWAEGDYYILGREEKSEELTHFRIDHMKDIVILERGVDMIFGGINPGQYARKYISRRGELEEKCEISCKVDLWQEVVETFGSGVMITRKNGKEITVSISAIPSVLRNWVLAHITECEVVAPKHFRDEIQTAVMEAYRKYWE</sequence>
<organism evidence="1 2">
    <name type="scientific">Hominifimenecus microfluidus</name>
    <dbReference type="NCBI Taxonomy" id="2885348"/>
    <lineage>
        <taxon>Bacteria</taxon>
        <taxon>Bacillati</taxon>
        <taxon>Bacillota</taxon>
        <taxon>Clostridia</taxon>
        <taxon>Lachnospirales</taxon>
        <taxon>Lachnospiraceae</taxon>
        <taxon>Hominifimenecus</taxon>
    </lineage>
</organism>
<dbReference type="Proteomes" id="UP001198182">
    <property type="component" value="Unassembled WGS sequence"/>
</dbReference>
<accession>A0AAE3EAN2</accession>
<dbReference type="PANTHER" id="PTHR34580">
    <property type="match status" value="1"/>
</dbReference>
<protein>
    <submittedName>
        <fullName evidence="1">WYL domain-containing protein</fullName>
    </submittedName>
</protein>
<comment type="caution">
    <text evidence="1">The sequence shown here is derived from an EMBL/GenBank/DDBJ whole genome shotgun (WGS) entry which is preliminary data.</text>
</comment>
<evidence type="ECO:0000313" key="2">
    <source>
        <dbReference type="Proteomes" id="UP001198182"/>
    </source>
</evidence>
<keyword evidence="2" id="KW-1185">Reference proteome</keyword>
<dbReference type="PANTHER" id="PTHR34580:SF1">
    <property type="entry name" value="PROTEIN PAFC"/>
    <property type="match status" value="1"/>
</dbReference>
<dbReference type="InterPro" id="IPR051534">
    <property type="entry name" value="CBASS_pafABC_assoc_protein"/>
</dbReference>
<dbReference type="PROSITE" id="PS52050">
    <property type="entry name" value="WYL"/>
    <property type="match status" value="1"/>
</dbReference>
<name>A0AAE3EAN2_9FIRM</name>
<evidence type="ECO:0000313" key="1">
    <source>
        <dbReference type="EMBL" id="MCC2231329.1"/>
    </source>
</evidence>
<dbReference type="RefSeq" id="WP_308453849.1">
    <property type="nucleotide sequence ID" value="NZ_JAJEQR010000027.1"/>
</dbReference>
<dbReference type="AlphaFoldDB" id="A0AAE3EAN2"/>